<evidence type="ECO:0000313" key="3">
    <source>
        <dbReference type="Proteomes" id="UP000306102"/>
    </source>
</evidence>
<proteinExistence type="predicted"/>
<dbReference type="Proteomes" id="UP000306102">
    <property type="component" value="Unassembled WGS sequence"/>
</dbReference>
<protein>
    <submittedName>
        <fullName evidence="2">Uncharacterized protein</fullName>
    </submittedName>
</protein>
<gene>
    <name evidence="2" type="ORF">TEA_003868</name>
</gene>
<dbReference type="EMBL" id="SDRB02001731">
    <property type="protein sequence ID" value="THG20794.1"/>
    <property type="molecule type" value="Genomic_DNA"/>
</dbReference>
<organism evidence="2 3">
    <name type="scientific">Camellia sinensis var. sinensis</name>
    <name type="common">China tea</name>
    <dbReference type="NCBI Taxonomy" id="542762"/>
    <lineage>
        <taxon>Eukaryota</taxon>
        <taxon>Viridiplantae</taxon>
        <taxon>Streptophyta</taxon>
        <taxon>Embryophyta</taxon>
        <taxon>Tracheophyta</taxon>
        <taxon>Spermatophyta</taxon>
        <taxon>Magnoliopsida</taxon>
        <taxon>eudicotyledons</taxon>
        <taxon>Gunneridae</taxon>
        <taxon>Pentapetalae</taxon>
        <taxon>asterids</taxon>
        <taxon>Ericales</taxon>
        <taxon>Theaceae</taxon>
        <taxon>Camellia</taxon>
    </lineage>
</organism>
<keyword evidence="3" id="KW-1185">Reference proteome</keyword>
<feature type="region of interest" description="Disordered" evidence="1">
    <location>
        <begin position="66"/>
        <end position="107"/>
    </location>
</feature>
<feature type="region of interest" description="Disordered" evidence="1">
    <location>
        <begin position="1"/>
        <end position="45"/>
    </location>
</feature>
<feature type="compositionally biased region" description="Basic residues" evidence="1">
    <location>
        <begin position="86"/>
        <end position="95"/>
    </location>
</feature>
<sequence>MEAALLHSSPDESISPNKQFTNRKRNNQPLISRSSENFTPSNFHGGLLHAPRRSLSFLNPQPPLLPLPIPKPNINPLSRGLSCPSKKIKNRKKSKTPVNSDSKPDLKSTECVLIGSTNPLGPDPKDLPKDVSRVLSSSAEKFSDLSEVFSLSPPPSSLPLPTFSLRPKLSCNPEAAGIDGGATDNLRRILRLR</sequence>
<comment type="caution">
    <text evidence="2">The sequence shown here is derived from an EMBL/GenBank/DDBJ whole genome shotgun (WGS) entry which is preliminary data.</text>
</comment>
<feature type="compositionally biased region" description="Polar residues" evidence="1">
    <location>
        <begin position="27"/>
        <end position="42"/>
    </location>
</feature>
<feature type="compositionally biased region" description="Polar residues" evidence="1">
    <location>
        <begin position="11"/>
        <end position="20"/>
    </location>
</feature>
<evidence type="ECO:0000256" key="1">
    <source>
        <dbReference type="SAM" id="MobiDB-lite"/>
    </source>
</evidence>
<dbReference type="AlphaFoldDB" id="A0A4S4EW78"/>
<dbReference type="PANTHER" id="PTHR33670">
    <property type="entry name" value="SPLICING FACTOR, PROLINE- AND GLUTAMINE-RICH-LIKE"/>
    <property type="match status" value="1"/>
</dbReference>
<name>A0A4S4EW78_CAMSN</name>
<reference evidence="2 3" key="1">
    <citation type="journal article" date="2018" name="Proc. Natl. Acad. Sci. U.S.A.">
        <title>Draft genome sequence of Camellia sinensis var. sinensis provides insights into the evolution of the tea genome and tea quality.</title>
        <authorList>
            <person name="Wei C."/>
            <person name="Yang H."/>
            <person name="Wang S."/>
            <person name="Zhao J."/>
            <person name="Liu C."/>
            <person name="Gao L."/>
            <person name="Xia E."/>
            <person name="Lu Y."/>
            <person name="Tai Y."/>
            <person name="She G."/>
            <person name="Sun J."/>
            <person name="Cao H."/>
            <person name="Tong W."/>
            <person name="Gao Q."/>
            <person name="Li Y."/>
            <person name="Deng W."/>
            <person name="Jiang X."/>
            <person name="Wang W."/>
            <person name="Chen Q."/>
            <person name="Zhang S."/>
            <person name="Li H."/>
            <person name="Wu J."/>
            <person name="Wang P."/>
            <person name="Li P."/>
            <person name="Shi C."/>
            <person name="Zheng F."/>
            <person name="Jian J."/>
            <person name="Huang B."/>
            <person name="Shan D."/>
            <person name="Shi M."/>
            <person name="Fang C."/>
            <person name="Yue Y."/>
            <person name="Li F."/>
            <person name="Li D."/>
            <person name="Wei S."/>
            <person name="Han B."/>
            <person name="Jiang C."/>
            <person name="Yin Y."/>
            <person name="Xia T."/>
            <person name="Zhang Z."/>
            <person name="Bennetzen J.L."/>
            <person name="Zhao S."/>
            <person name="Wan X."/>
        </authorList>
    </citation>
    <scope>NUCLEOTIDE SEQUENCE [LARGE SCALE GENOMIC DNA]</scope>
    <source>
        <strain evidence="3">cv. Shuchazao</strain>
        <tissue evidence="2">Leaf</tissue>
    </source>
</reference>
<accession>A0A4S4EW78</accession>
<evidence type="ECO:0000313" key="2">
    <source>
        <dbReference type="EMBL" id="THG20794.1"/>
    </source>
</evidence>
<dbReference type="PANTHER" id="PTHR33670:SF14">
    <property type="entry name" value="T20H2.15 PROTEIN"/>
    <property type="match status" value="1"/>
</dbReference>